<dbReference type="Proteomes" id="UP001199355">
    <property type="component" value="Unassembled WGS sequence"/>
</dbReference>
<dbReference type="SUPFAM" id="SSF46689">
    <property type="entry name" value="Homeodomain-like"/>
    <property type="match status" value="1"/>
</dbReference>
<comment type="caution">
    <text evidence="4">The sequence shown here is derived from an EMBL/GenBank/DDBJ whole genome shotgun (WGS) entry which is preliminary data.</text>
</comment>
<dbReference type="PROSITE" id="PS01081">
    <property type="entry name" value="HTH_TETR_1"/>
    <property type="match status" value="1"/>
</dbReference>
<evidence type="ECO:0000259" key="3">
    <source>
        <dbReference type="PROSITE" id="PS50977"/>
    </source>
</evidence>
<dbReference type="EMBL" id="JAJEQF010000024">
    <property type="protein sequence ID" value="MCC2167980.1"/>
    <property type="molecule type" value="Genomic_DNA"/>
</dbReference>
<dbReference type="SUPFAM" id="SSF48498">
    <property type="entry name" value="Tetracyclin repressor-like, C-terminal domain"/>
    <property type="match status" value="1"/>
</dbReference>
<evidence type="ECO:0000313" key="4">
    <source>
        <dbReference type="EMBL" id="MCC2167980.1"/>
    </source>
</evidence>
<dbReference type="InterPro" id="IPR001647">
    <property type="entry name" value="HTH_TetR"/>
</dbReference>
<accession>A0AAE3AW96</accession>
<dbReference type="PANTHER" id="PTHR30055">
    <property type="entry name" value="HTH-TYPE TRANSCRIPTIONAL REGULATOR RUTR"/>
    <property type="match status" value="1"/>
</dbReference>
<evidence type="ECO:0000256" key="1">
    <source>
        <dbReference type="ARBA" id="ARBA00023125"/>
    </source>
</evidence>
<dbReference type="InterPro" id="IPR009057">
    <property type="entry name" value="Homeodomain-like_sf"/>
</dbReference>
<protein>
    <submittedName>
        <fullName evidence="4">TetR/AcrR family transcriptional regulator</fullName>
    </submittedName>
</protein>
<feature type="domain" description="HTH tetR-type" evidence="3">
    <location>
        <begin position="10"/>
        <end position="70"/>
    </location>
</feature>
<dbReference type="GO" id="GO:0003700">
    <property type="term" value="F:DNA-binding transcription factor activity"/>
    <property type="evidence" value="ECO:0007669"/>
    <property type="project" value="TreeGrafter"/>
</dbReference>
<dbReference type="PROSITE" id="PS50977">
    <property type="entry name" value="HTH_TETR_2"/>
    <property type="match status" value="1"/>
</dbReference>
<name>A0AAE3AW96_9FIRM</name>
<dbReference type="AlphaFoldDB" id="A0AAE3AW96"/>
<evidence type="ECO:0000313" key="5">
    <source>
        <dbReference type="Proteomes" id="UP001199355"/>
    </source>
</evidence>
<gene>
    <name evidence="4" type="ORF">LKD45_09785</name>
</gene>
<dbReference type="PANTHER" id="PTHR30055:SF226">
    <property type="entry name" value="HTH-TYPE TRANSCRIPTIONAL REGULATOR PKSA"/>
    <property type="match status" value="1"/>
</dbReference>
<sequence length="202" mass="23879">MNDKFFDLKQEKQDRMINASLKIFSRGGYRHASTDEIVKEAGISKGLLFHYFGSKLGLYGFLFDYSARFMLLELSREVKRSETDYFALTKQMEQARMQVMKLYPYMQRFLDVAVKEENTEAVERIAEKKLDYEDRLRAYSMQADYSIFAPYGDSVRVTKMVRYTIDGLTDEMSERYDFSPEKLFAEICAYLDTLRRMTIKET</sequence>
<keyword evidence="1 2" id="KW-0238">DNA-binding</keyword>
<dbReference type="Gene3D" id="1.10.357.10">
    <property type="entry name" value="Tetracycline Repressor, domain 2"/>
    <property type="match status" value="1"/>
</dbReference>
<dbReference type="PRINTS" id="PR00455">
    <property type="entry name" value="HTHTETR"/>
</dbReference>
<dbReference type="InterPro" id="IPR050109">
    <property type="entry name" value="HTH-type_TetR-like_transc_reg"/>
</dbReference>
<proteinExistence type="predicted"/>
<organism evidence="4 5">
    <name type="scientific">Gallintestinimicrobium propionicum</name>
    <dbReference type="NCBI Taxonomy" id="2981770"/>
    <lineage>
        <taxon>Bacteria</taxon>
        <taxon>Bacillati</taxon>
        <taxon>Bacillota</taxon>
        <taxon>Clostridia</taxon>
        <taxon>Lachnospirales</taxon>
        <taxon>Lachnospiraceae</taxon>
        <taxon>Gallintestinimicrobium</taxon>
    </lineage>
</organism>
<dbReference type="GO" id="GO:0000976">
    <property type="term" value="F:transcription cis-regulatory region binding"/>
    <property type="evidence" value="ECO:0007669"/>
    <property type="project" value="TreeGrafter"/>
</dbReference>
<reference evidence="4 5" key="1">
    <citation type="submission" date="2021-10" db="EMBL/GenBank/DDBJ databases">
        <title>Anaerobic single-cell dispensing facilitates the cultivation of human gut bacteria.</title>
        <authorList>
            <person name="Afrizal A."/>
        </authorList>
    </citation>
    <scope>NUCLEOTIDE SEQUENCE [LARGE SCALE GENOMIC DNA]</scope>
    <source>
        <strain evidence="4 5">CLA-AA-H244</strain>
    </source>
</reference>
<keyword evidence="5" id="KW-1185">Reference proteome</keyword>
<dbReference type="InterPro" id="IPR023772">
    <property type="entry name" value="DNA-bd_HTH_TetR-type_CS"/>
</dbReference>
<evidence type="ECO:0000256" key="2">
    <source>
        <dbReference type="PROSITE-ProRule" id="PRU00335"/>
    </source>
</evidence>
<dbReference type="RefSeq" id="WP_262585409.1">
    <property type="nucleotide sequence ID" value="NZ_JAJEQF010000024.1"/>
</dbReference>
<dbReference type="InterPro" id="IPR036271">
    <property type="entry name" value="Tet_transcr_reg_TetR-rel_C_sf"/>
</dbReference>
<dbReference type="Pfam" id="PF00440">
    <property type="entry name" value="TetR_N"/>
    <property type="match status" value="1"/>
</dbReference>
<feature type="DNA-binding region" description="H-T-H motif" evidence="2">
    <location>
        <begin position="33"/>
        <end position="52"/>
    </location>
</feature>